<dbReference type="GO" id="GO:0005737">
    <property type="term" value="C:cytoplasm"/>
    <property type="evidence" value="ECO:0007669"/>
    <property type="project" value="TreeGrafter"/>
</dbReference>
<dbReference type="EMBL" id="PPTO01000022">
    <property type="protein sequence ID" value="RDB55132.1"/>
    <property type="molecule type" value="Genomic_DNA"/>
</dbReference>
<organism evidence="7 8">
    <name type="scientific">Slackia isoflavoniconvertens</name>
    <dbReference type="NCBI Taxonomy" id="572010"/>
    <lineage>
        <taxon>Bacteria</taxon>
        <taxon>Bacillati</taxon>
        <taxon>Actinomycetota</taxon>
        <taxon>Coriobacteriia</taxon>
        <taxon>Eggerthellales</taxon>
        <taxon>Eggerthellaceae</taxon>
        <taxon>Slackia</taxon>
    </lineage>
</organism>
<reference evidence="7 8" key="1">
    <citation type="journal article" date="2018" name="Elife">
        <title>Discovery and characterization of a prevalent human gut bacterial enzyme sufficient for the inactivation of a family of plant toxins.</title>
        <authorList>
            <person name="Koppel N."/>
            <person name="Bisanz J.E."/>
            <person name="Pandelia M.E."/>
            <person name="Turnbaugh P.J."/>
            <person name="Balskus E.P."/>
        </authorList>
    </citation>
    <scope>NUCLEOTIDE SEQUENCE [LARGE SCALE GENOMIC DNA]</scope>
    <source>
        <strain evidence="7 8">OB21 GAM31</strain>
    </source>
</reference>
<evidence type="ECO:0000256" key="3">
    <source>
        <dbReference type="ARBA" id="ARBA00022723"/>
    </source>
</evidence>
<dbReference type="PANTHER" id="PTHR13932:SF5">
    <property type="entry name" value="RADICAL S-ADENOSYL METHIONINE DOMAIN-CONTAINING PROTEIN 1, MITOCHONDRIAL"/>
    <property type="match status" value="1"/>
</dbReference>
<dbReference type="Gene3D" id="3.20.20.70">
    <property type="entry name" value="Aldolase class I"/>
    <property type="match status" value="1"/>
</dbReference>
<comment type="caution">
    <text evidence="7">The sequence shown here is derived from an EMBL/GenBank/DDBJ whole genome shotgun (WGS) entry which is preliminary data.</text>
</comment>
<keyword evidence="2" id="KW-0949">S-adenosyl-L-methionine</keyword>
<dbReference type="InterPro" id="IPR006638">
    <property type="entry name" value="Elp3/MiaA/NifB-like_rSAM"/>
</dbReference>
<dbReference type="PROSITE" id="PS51918">
    <property type="entry name" value="RADICAL_SAM"/>
    <property type="match status" value="1"/>
</dbReference>
<dbReference type="InterPro" id="IPR034505">
    <property type="entry name" value="Coproporphyrinogen-III_oxidase"/>
</dbReference>
<dbReference type="Pfam" id="PF04055">
    <property type="entry name" value="Radical_SAM"/>
    <property type="match status" value="1"/>
</dbReference>
<dbReference type="GO" id="GO:0046872">
    <property type="term" value="F:metal ion binding"/>
    <property type="evidence" value="ECO:0007669"/>
    <property type="project" value="UniProtKB-KW"/>
</dbReference>
<keyword evidence="3" id="KW-0479">Metal-binding</keyword>
<keyword evidence="4" id="KW-0408">Iron</keyword>
<dbReference type="AlphaFoldDB" id="A0A369L7S5"/>
<feature type="domain" description="Radical SAM core" evidence="6">
    <location>
        <begin position="32"/>
        <end position="258"/>
    </location>
</feature>
<keyword evidence="5" id="KW-0411">Iron-sulfur</keyword>
<evidence type="ECO:0000256" key="2">
    <source>
        <dbReference type="ARBA" id="ARBA00022691"/>
    </source>
</evidence>
<gene>
    <name evidence="7" type="ORF">C1881_09820</name>
</gene>
<sequence>MLSERMLTTAVRSCATRFMNIKPCTEPRIPGPNAGQRYMLYAHIPFCERLCPYCSFNRFPFSEKRAVPYFKNLRAELMMVKELGYDFDSLYIGGGTPTIMIDELCDFIDLAKREFSINEVSCETNPNHLIPSYLDKLQGRVDRLSVGVQSFDNGLLKQMDRYDKYGSGESILESIKVAAPYFKSLNVDMIFNFPAQTEEILRRDLEMVIEGGSGQTTFYPLMASPSVEKSLARTVGKVDYEREQRFYEIISETLAGGANSPYVHGSAWTFNKREDEAPAAKTPGDGQMIDEYIVDYEEYPAIGSGGMTYLGHTQYVNTFSVREYNKAIESGRMSLMGKAEFSKRNRMRYRFMMQLFGLRLDKKQWERDFGCSVAAGLPAEYMFMKMSGAFDVDNDEEITLTPKGRYLMVVMMRQFFIGVNNLRDQARSVLPKEERDLLFGSGCAMKD</sequence>
<dbReference type="PANTHER" id="PTHR13932">
    <property type="entry name" value="COPROPORPHYRINIGEN III OXIDASE"/>
    <property type="match status" value="1"/>
</dbReference>
<dbReference type="NCBIfam" id="NF006385">
    <property type="entry name" value="PRK08629.1"/>
    <property type="match status" value="1"/>
</dbReference>
<dbReference type="GO" id="GO:0051539">
    <property type="term" value="F:4 iron, 4 sulfur cluster binding"/>
    <property type="evidence" value="ECO:0007669"/>
    <property type="project" value="TreeGrafter"/>
</dbReference>
<dbReference type="CDD" id="cd01335">
    <property type="entry name" value="Radical_SAM"/>
    <property type="match status" value="1"/>
</dbReference>
<evidence type="ECO:0000313" key="8">
    <source>
        <dbReference type="Proteomes" id="UP000253975"/>
    </source>
</evidence>
<dbReference type="SMART" id="SM00729">
    <property type="entry name" value="Elp3"/>
    <property type="match status" value="1"/>
</dbReference>
<evidence type="ECO:0000256" key="1">
    <source>
        <dbReference type="ARBA" id="ARBA00017228"/>
    </source>
</evidence>
<evidence type="ECO:0000256" key="5">
    <source>
        <dbReference type="ARBA" id="ARBA00023014"/>
    </source>
</evidence>
<proteinExistence type="predicted"/>
<dbReference type="SUPFAM" id="SSF102114">
    <property type="entry name" value="Radical SAM enzymes"/>
    <property type="match status" value="1"/>
</dbReference>
<evidence type="ECO:0000313" key="7">
    <source>
        <dbReference type="EMBL" id="RDB55132.1"/>
    </source>
</evidence>
<dbReference type="InterPro" id="IPR058240">
    <property type="entry name" value="rSAM_sf"/>
</dbReference>
<accession>A0A369L7S5</accession>
<evidence type="ECO:0000256" key="4">
    <source>
        <dbReference type="ARBA" id="ARBA00023004"/>
    </source>
</evidence>
<name>A0A369L7S5_9ACTN</name>
<dbReference type="SFLD" id="SFLDS00029">
    <property type="entry name" value="Radical_SAM"/>
    <property type="match status" value="1"/>
</dbReference>
<dbReference type="SFLD" id="SFLDG01065">
    <property type="entry name" value="anaerobic_coproporphyrinogen-I"/>
    <property type="match status" value="1"/>
</dbReference>
<dbReference type="InterPro" id="IPR013785">
    <property type="entry name" value="Aldolase_TIM"/>
</dbReference>
<dbReference type="GO" id="GO:0003824">
    <property type="term" value="F:catalytic activity"/>
    <property type="evidence" value="ECO:0007669"/>
    <property type="project" value="InterPro"/>
</dbReference>
<dbReference type="RefSeq" id="WP_114616339.1">
    <property type="nucleotide sequence ID" value="NZ_PPTO01000022.1"/>
</dbReference>
<dbReference type="InterPro" id="IPR007197">
    <property type="entry name" value="rSAM"/>
</dbReference>
<dbReference type="GO" id="GO:0006779">
    <property type="term" value="P:porphyrin-containing compound biosynthetic process"/>
    <property type="evidence" value="ECO:0007669"/>
    <property type="project" value="TreeGrafter"/>
</dbReference>
<evidence type="ECO:0000259" key="6">
    <source>
        <dbReference type="PROSITE" id="PS51918"/>
    </source>
</evidence>
<dbReference type="Proteomes" id="UP000253975">
    <property type="component" value="Unassembled WGS sequence"/>
</dbReference>
<protein>
    <recommendedName>
        <fullName evidence="1">Heme chaperone HemW</fullName>
    </recommendedName>
</protein>